<feature type="compositionally biased region" description="Basic residues" evidence="7">
    <location>
        <begin position="309"/>
        <end position="319"/>
    </location>
</feature>
<evidence type="ECO:0000256" key="5">
    <source>
        <dbReference type="ARBA" id="ARBA00023242"/>
    </source>
</evidence>
<dbReference type="SUPFAM" id="SSF49417">
    <property type="entry name" value="p53-like transcription factors"/>
    <property type="match status" value="1"/>
</dbReference>
<dbReference type="Pfam" id="PF00907">
    <property type="entry name" value="T-box"/>
    <property type="match status" value="1"/>
</dbReference>
<dbReference type="Gene3D" id="2.60.40.820">
    <property type="entry name" value="Transcription factor, T-box"/>
    <property type="match status" value="1"/>
</dbReference>
<keyword evidence="5 6" id="KW-0539">Nucleus</keyword>
<evidence type="ECO:0000313" key="10">
    <source>
        <dbReference type="RefSeq" id="XP_019620062.1"/>
    </source>
</evidence>
<feature type="region of interest" description="Disordered" evidence="7">
    <location>
        <begin position="297"/>
        <end position="525"/>
    </location>
</feature>
<dbReference type="PROSITE" id="PS01264">
    <property type="entry name" value="TBOX_2"/>
    <property type="match status" value="1"/>
</dbReference>
<dbReference type="GO" id="GO:0001708">
    <property type="term" value="P:cell fate specification"/>
    <property type="evidence" value="ECO:0007669"/>
    <property type="project" value="TreeGrafter"/>
</dbReference>
<organism evidence="9 10">
    <name type="scientific">Branchiostoma belcheri</name>
    <name type="common">Amphioxus</name>
    <dbReference type="NCBI Taxonomy" id="7741"/>
    <lineage>
        <taxon>Eukaryota</taxon>
        <taxon>Metazoa</taxon>
        <taxon>Chordata</taxon>
        <taxon>Cephalochordata</taxon>
        <taxon>Leptocardii</taxon>
        <taxon>Amphioxiformes</taxon>
        <taxon>Branchiostomatidae</taxon>
        <taxon>Branchiostoma</taxon>
    </lineage>
</organism>
<dbReference type="PANTHER" id="PTHR11267:SF181">
    <property type="entry name" value="OPTOMOTOR-BLIND PROTEIN"/>
    <property type="match status" value="1"/>
</dbReference>
<name>A0A6P4YMY2_BRABE</name>
<proteinExistence type="predicted"/>
<feature type="compositionally biased region" description="Basic and acidic residues" evidence="7">
    <location>
        <begin position="418"/>
        <end position="431"/>
    </location>
</feature>
<feature type="compositionally biased region" description="Low complexity" evidence="7">
    <location>
        <begin position="708"/>
        <end position="722"/>
    </location>
</feature>
<evidence type="ECO:0000256" key="6">
    <source>
        <dbReference type="PROSITE-ProRule" id="PRU00201"/>
    </source>
</evidence>
<feature type="compositionally biased region" description="Basic and acidic residues" evidence="7">
    <location>
        <begin position="343"/>
        <end position="352"/>
    </location>
</feature>
<feature type="compositionally biased region" description="Polar residues" evidence="7">
    <location>
        <begin position="408"/>
        <end position="417"/>
    </location>
</feature>
<gene>
    <name evidence="10" type="primary">LOC109466743</name>
</gene>
<dbReference type="GO" id="GO:0045893">
    <property type="term" value="P:positive regulation of DNA-templated transcription"/>
    <property type="evidence" value="ECO:0007669"/>
    <property type="project" value="InterPro"/>
</dbReference>
<comment type="caution">
    <text evidence="6">Lacks conserved residue(s) required for the propagation of feature annotation.</text>
</comment>
<evidence type="ECO:0000256" key="7">
    <source>
        <dbReference type="SAM" id="MobiDB-lite"/>
    </source>
</evidence>
<dbReference type="OrthoDB" id="7442607at2759"/>
<feature type="compositionally biased region" description="Basic and acidic residues" evidence="7">
    <location>
        <begin position="297"/>
        <end position="308"/>
    </location>
</feature>
<evidence type="ECO:0000256" key="3">
    <source>
        <dbReference type="ARBA" id="ARBA00023125"/>
    </source>
</evidence>
<feature type="region of interest" description="Disordered" evidence="7">
    <location>
        <begin position="74"/>
        <end position="114"/>
    </location>
</feature>
<dbReference type="FunFam" id="2.60.40.820:FF:000003">
    <property type="entry name" value="T-box transcription factor TBX3"/>
    <property type="match status" value="1"/>
</dbReference>
<dbReference type="Proteomes" id="UP000515135">
    <property type="component" value="Unplaced"/>
</dbReference>
<dbReference type="RefSeq" id="XP_019620062.1">
    <property type="nucleotide sequence ID" value="XM_019764503.1"/>
</dbReference>
<evidence type="ECO:0000313" key="9">
    <source>
        <dbReference type="Proteomes" id="UP000515135"/>
    </source>
</evidence>
<dbReference type="PROSITE" id="PS01283">
    <property type="entry name" value="TBOX_1"/>
    <property type="match status" value="1"/>
</dbReference>
<feature type="compositionally biased region" description="Basic and acidic residues" evidence="7">
    <location>
        <begin position="471"/>
        <end position="498"/>
    </location>
</feature>
<evidence type="ECO:0000256" key="4">
    <source>
        <dbReference type="ARBA" id="ARBA00023163"/>
    </source>
</evidence>
<keyword evidence="9" id="KW-1185">Reference proteome</keyword>
<dbReference type="GO" id="GO:0000978">
    <property type="term" value="F:RNA polymerase II cis-regulatory region sequence-specific DNA binding"/>
    <property type="evidence" value="ECO:0007669"/>
    <property type="project" value="InterPro"/>
</dbReference>
<dbReference type="SMART" id="SM00425">
    <property type="entry name" value="TBOX"/>
    <property type="match status" value="1"/>
</dbReference>
<dbReference type="InterPro" id="IPR001699">
    <property type="entry name" value="TF_T-box"/>
</dbReference>
<dbReference type="InterPro" id="IPR036960">
    <property type="entry name" value="T-box_sf"/>
</dbReference>
<dbReference type="KEGG" id="bbel:109466743"/>
<comment type="subcellular location">
    <subcellularLocation>
        <location evidence="1 6">Nucleus</location>
    </subcellularLocation>
</comment>
<protein>
    <submittedName>
        <fullName evidence="10">T-box transcription factor TBX2b-like isoform X1</fullName>
    </submittedName>
</protein>
<feature type="region of interest" description="Disordered" evidence="7">
    <location>
        <begin position="662"/>
        <end position="727"/>
    </location>
</feature>
<dbReference type="GeneID" id="109466743"/>
<dbReference type="InterPro" id="IPR046360">
    <property type="entry name" value="T-box_DNA-bd"/>
</dbReference>
<keyword evidence="4" id="KW-0804">Transcription</keyword>
<dbReference type="GO" id="GO:0005634">
    <property type="term" value="C:nucleus"/>
    <property type="evidence" value="ECO:0007669"/>
    <property type="project" value="UniProtKB-SubCell"/>
</dbReference>
<feature type="compositionally biased region" description="Polar residues" evidence="7">
    <location>
        <begin position="679"/>
        <end position="696"/>
    </location>
</feature>
<accession>A0A6P4YMY2</accession>
<reference evidence="10" key="1">
    <citation type="submission" date="2025-08" db="UniProtKB">
        <authorList>
            <consortium name="RefSeq"/>
        </authorList>
    </citation>
    <scope>IDENTIFICATION</scope>
    <source>
        <tissue evidence="10">Gonad</tissue>
    </source>
</reference>
<dbReference type="AlphaFoldDB" id="A0A6P4YMY2"/>
<feature type="domain" description="T-box" evidence="8">
    <location>
        <begin position="119"/>
        <end position="302"/>
    </location>
</feature>
<sequence>MLTCASNWSFTKHRQSVGSREGSMLHEQIPVPTMAYHPFLAASKALDFPMPSFLAQPGLFPGMPLLPSGAPALAMPKLSDPSPGQTPADVSKALGGAGSVLRPIPQQQDDDSEDPQVELEYKDLWDQFHTYGTEMVITKSGRRMFPSFKVKVSGLDKRAKYIFLMDIVAADDCRYKFHNSRWMVAGKADPEMPKRMYIHPDSPATGEHWMSKTVSFHKLKLTNNISDKHGFVSLPQTILNSMHKYQPRFHIVKTNDIMKLPYCHFRTYVFRETAFIAVTAYQNEKITQLKIDHNPFAKGFRDTGAGRRGEKRKHLHSFGHQHPGFLEEGHSSDLETADCGDAVTEKEPRLESRPPLSPKEPASPIVEGSPSVGANYRTEASARPYATCSGDEGSEQQERAASLHTHKGNCTETNKSAQECHRRDAPHRGNEIRPSTASALREGEERSSTHGSGGASDKENGGGNNNNSEKTSTESREKNTMEKKAVHNNKESSSEKSENNNNKLPTSLPSPLSAMNAGSSHMGRIHPSQLQGLASMYPYQFLSGGHGLPNRPPFLFHPSQLAMTSGGMPQFPMNPFLAFPVPHSGMNGGSQPLSSQTHPLLASQGYPFFGMSPQGYTLLDGSIFNPSFSFPQAAELHKRAMAGARHPLRFSPYPLSSATSTTMVTTGSPVVCPGLPSRTDASVSSDAPRESSSVSPISRGAGGKNMSPKRASSPPRTTSSTAEVSSELQNIQKLVSGLEKQQEQLAVETLTKLTEQSKLQ</sequence>
<keyword evidence="3 6" id="KW-0238">DNA-binding</keyword>
<dbReference type="InterPro" id="IPR018186">
    <property type="entry name" value="TF_T-box_CS"/>
</dbReference>
<dbReference type="InterPro" id="IPR008967">
    <property type="entry name" value="p53-like_TF_DNA-bd_sf"/>
</dbReference>
<dbReference type="CDD" id="cd20188">
    <property type="entry name" value="T-box_TBX2_3-like"/>
    <property type="match status" value="1"/>
</dbReference>
<evidence type="ECO:0000259" key="8">
    <source>
        <dbReference type="PROSITE" id="PS50252"/>
    </source>
</evidence>
<dbReference type="GO" id="GO:0000785">
    <property type="term" value="C:chromatin"/>
    <property type="evidence" value="ECO:0007669"/>
    <property type="project" value="TreeGrafter"/>
</dbReference>
<keyword evidence="2" id="KW-0805">Transcription regulation</keyword>
<dbReference type="PRINTS" id="PR00937">
    <property type="entry name" value="TBOX"/>
</dbReference>
<evidence type="ECO:0000256" key="1">
    <source>
        <dbReference type="ARBA" id="ARBA00004123"/>
    </source>
</evidence>
<dbReference type="PROSITE" id="PS50252">
    <property type="entry name" value="TBOX_3"/>
    <property type="match status" value="1"/>
</dbReference>
<dbReference type="PANTHER" id="PTHR11267">
    <property type="entry name" value="T-BOX PROTEIN-RELATED"/>
    <property type="match status" value="1"/>
</dbReference>
<evidence type="ECO:0000256" key="2">
    <source>
        <dbReference type="ARBA" id="ARBA00023015"/>
    </source>
</evidence>
<dbReference type="GO" id="GO:0000981">
    <property type="term" value="F:DNA-binding transcription factor activity, RNA polymerase II-specific"/>
    <property type="evidence" value="ECO:0007669"/>
    <property type="project" value="TreeGrafter"/>
</dbReference>